<reference evidence="2" key="1">
    <citation type="submission" date="2020-11" db="EMBL/GenBank/DDBJ databases">
        <authorList>
            <consortium name="DOE Joint Genome Institute"/>
            <person name="Ahrendt S."/>
            <person name="Riley R."/>
            <person name="Andreopoulos W."/>
            <person name="Labutti K."/>
            <person name="Pangilinan J."/>
            <person name="Ruiz-Duenas F.J."/>
            <person name="Barrasa J.M."/>
            <person name="Sanchez-Garcia M."/>
            <person name="Camarero S."/>
            <person name="Miyauchi S."/>
            <person name="Serrano A."/>
            <person name="Linde D."/>
            <person name="Babiker R."/>
            <person name="Drula E."/>
            <person name="Ayuso-Fernandez I."/>
            <person name="Pacheco R."/>
            <person name="Padilla G."/>
            <person name="Ferreira P."/>
            <person name="Barriuso J."/>
            <person name="Kellner H."/>
            <person name="Castanera R."/>
            <person name="Alfaro M."/>
            <person name="Ramirez L."/>
            <person name="Pisabarro A.G."/>
            <person name="Kuo A."/>
            <person name="Tritt A."/>
            <person name="Lipzen A."/>
            <person name="He G."/>
            <person name="Yan M."/>
            <person name="Ng V."/>
            <person name="Cullen D."/>
            <person name="Martin F."/>
            <person name="Rosso M.-N."/>
            <person name="Henrissat B."/>
            <person name="Hibbett D."/>
            <person name="Martinez A.T."/>
            <person name="Grigoriev I.V."/>
        </authorList>
    </citation>
    <scope>NUCLEOTIDE SEQUENCE</scope>
    <source>
        <strain evidence="2">CIRM-BRFM 674</strain>
    </source>
</reference>
<organism evidence="2 3">
    <name type="scientific">Pholiota conissans</name>
    <dbReference type="NCBI Taxonomy" id="109636"/>
    <lineage>
        <taxon>Eukaryota</taxon>
        <taxon>Fungi</taxon>
        <taxon>Dikarya</taxon>
        <taxon>Basidiomycota</taxon>
        <taxon>Agaricomycotina</taxon>
        <taxon>Agaricomycetes</taxon>
        <taxon>Agaricomycetidae</taxon>
        <taxon>Agaricales</taxon>
        <taxon>Agaricineae</taxon>
        <taxon>Strophariaceae</taxon>
        <taxon>Pholiota</taxon>
    </lineage>
</organism>
<name>A0A9P5YUE9_9AGAR</name>
<dbReference type="InterPro" id="IPR010730">
    <property type="entry name" value="HET"/>
</dbReference>
<dbReference type="OrthoDB" id="674604at2759"/>
<proteinExistence type="predicted"/>
<evidence type="ECO:0000313" key="2">
    <source>
        <dbReference type="EMBL" id="KAF9474809.1"/>
    </source>
</evidence>
<dbReference type="PANTHER" id="PTHR10622:SF10">
    <property type="entry name" value="HET DOMAIN-CONTAINING PROTEIN"/>
    <property type="match status" value="1"/>
</dbReference>
<sequence>MAPGDSDNNPVLSDAGDCSDIDRNAQDQILLTALQELLVPLVQTVVEKKVVMDFKGPEAMNLITALKKFVSNIVGDALHAQKAHRNIQIEKNHIQNDDAAETTNITQFEDVYNQQMTISNAPPTPIETKDGILHKMLLIGLQEHVSNKMPIRLLLIEPHESYLQISLIDRGEIYAHLEHSVKGKNHAHREIRYTLDTTEEYIERLVKSYAKYAILSHTWLRGTPGEITYSQWNKGVLDPKTAGYDKLASFCRTAWNDYGITLAWMDTVCINKDSSSELDESIRSMYAWYERANICIVYLSETTTVSEIPNDSWFTRGWTLQELLAPKFIKFYSSAWTQLDRTGYNDRFYLQTSIEQATTISFKEIEDTDSAPFSRRMQWAASRKVTREEDMAYSLMGIFGVSISIAYGEGADRSFYRLLEEIMRSHPHSMLDLFNWASDCLQVHHHTSLLPSTPQQYIHRSTKISLHYDLPRDPITLTPRGICIPVILMPGISIDPQDPQSKSFGDYSAIVEVSWPEKIDHVPATYYLLHKDISEPDRGYIPRQRAQLTFAVFNIARRKSLMGAELAPGIHLPKTCIAVVLKCNEDAGKVTGLQQHWKMRIPTMKPVVFELKSDSNMEKEYLHKEYGFSIPVDHLTRHGMQLISTYL</sequence>
<evidence type="ECO:0000313" key="3">
    <source>
        <dbReference type="Proteomes" id="UP000807469"/>
    </source>
</evidence>
<protein>
    <recommendedName>
        <fullName evidence="1">Heterokaryon incompatibility domain-containing protein</fullName>
    </recommendedName>
</protein>
<feature type="domain" description="Heterokaryon incompatibility" evidence="1">
    <location>
        <begin position="212"/>
        <end position="303"/>
    </location>
</feature>
<gene>
    <name evidence="2" type="ORF">BDN70DRAFT_841763</name>
</gene>
<keyword evidence="3" id="KW-1185">Reference proteome</keyword>
<comment type="caution">
    <text evidence="2">The sequence shown here is derived from an EMBL/GenBank/DDBJ whole genome shotgun (WGS) entry which is preliminary data.</text>
</comment>
<dbReference type="AlphaFoldDB" id="A0A9P5YUE9"/>
<evidence type="ECO:0000259" key="1">
    <source>
        <dbReference type="Pfam" id="PF06985"/>
    </source>
</evidence>
<dbReference type="Proteomes" id="UP000807469">
    <property type="component" value="Unassembled WGS sequence"/>
</dbReference>
<dbReference type="PANTHER" id="PTHR10622">
    <property type="entry name" value="HET DOMAIN-CONTAINING PROTEIN"/>
    <property type="match status" value="1"/>
</dbReference>
<dbReference type="Pfam" id="PF06985">
    <property type="entry name" value="HET"/>
    <property type="match status" value="1"/>
</dbReference>
<accession>A0A9P5YUE9</accession>
<dbReference type="EMBL" id="MU155361">
    <property type="protein sequence ID" value="KAF9474809.1"/>
    <property type="molecule type" value="Genomic_DNA"/>
</dbReference>